<comment type="caution">
    <text evidence="6">The sequence shown here is derived from an EMBL/GenBank/DDBJ whole genome shotgun (WGS) entry which is preliminary data.</text>
</comment>
<dbReference type="OMA" id="CFEKQSD"/>
<keyword evidence="4" id="KW-0521">NADP</keyword>
<evidence type="ECO:0008006" key="8">
    <source>
        <dbReference type="Google" id="ProtNLM"/>
    </source>
</evidence>
<evidence type="ECO:0000313" key="6">
    <source>
        <dbReference type="EMBL" id="EJK55711.1"/>
    </source>
</evidence>
<keyword evidence="2" id="KW-0285">Flavoprotein</keyword>
<name>K0S479_THAOC</name>
<dbReference type="PANTHER" id="PTHR23023">
    <property type="entry name" value="DIMETHYLANILINE MONOOXYGENASE"/>
    <property type="match status" value="1"/>
</dbReference>
<dbReference type="InterPro" id="IPR020946">
    <property type="entry name" value="Flavin_mOase-like"/>
</dbReference>
<dbReference type="Proteomes" id="UP000266841">
    <property type="component" value="Unassembled WGS sequence"/>
</dbReference>
<dbReference type="InterPro" id="IPR036188">
    <property type="entry name" value="FAD/NAD-bd_sf"/>
</dbReference>
<dbReference type="GO" id="GO:0004499">
    <property type="term" value="F:N,N-dimethylaniline monooxygenase activity"/>
    <property type="evidence" value="ECO:0007669"/>
    <property type="project" value="InterPro"/>
</dbReference>
<dbReference type="PRINTS" id="PR00370">
    <property type="entry name" value="FMOXYGENASE"/>
</dbReference>
<evidence type="ECO:0000256" key="4">
    <source>
        <dbReference type="ARBA" id="ARBA00022857"/>
    </source>
</evidence>
<evidence type="ECO:0000313" key="7">
    <source>
        <dbReference type="Proteomes" id="UP000266841"/>
    </source>
</evidence>
<dbReference type="EMBL" id="AGNL01033396">
    <property type="protein sequence ID" value="EJK55711.1"/>
    <property type="molecule type" value="Genomic_DNA"/>
</dbReference>
<dbReference type="InterPro" id="IPR000960">
    <property type="entry name" value="Flavin_mOase"/>
</dbReference>
<accession>K0S479</accession>
<dbReference type="InterPro" id="IPR050346">
    <property type="entry name" value="FMO-like"/>
</dbReference>
<gene>
    <name evidence="6" type="ORF">THAOC_24527</name>
</gene>
<dbReference type="GO" id="GO:0050661">
    <property type="term" value="F:NADP binding"/>
    <property type="evidence" value="ECO:0007669"/>
    <property type="project" value="InterPro"/>
</dbReference>
<proteinExistence type="inferred from homology"/>
<organism evidence="6 7">
    <name type="scientific">Thalassiosira oceanica</name>
    <name type="common">Marine diatom</name>
    <dbReference type="NCBI Taxonomy" id="159749"/>
    <lineage>
        <taxon>Eukaryota</taxon>
        <taxon>Sar</taxon>
        <taxon>Stramenopiles</taxon>
        <taxon>Ochrophyta</taxon>
        <taxon>Bacillariophyta</taxon>
        <taxon>Coscinodiscophyceae</taxon>
        <taxon>Thalassiosirophycidae</taxon>
        <taxon>Thalassiosirales</taxon>
        <taxon>Thalassiosiraceae</taxon>
        <taxon>Thalassiosira</taxon>
    </lineage>
</organism>
<dbReference type="PIRSF" id="PIRSF000332">
    <property type="entry name" value="FMO"/>
    <property type="match status" value="1"/>
</dbReference>
<keyword evidence="7" id="KW-1185">Reference proteome</keyword>
<dbReference type="Pfam" id="PF00743">
    <property type="entry name" value="FMO-like"/>
    <property type="match status" value="2"/>
</dbReference>
<dbReference type="OrthoDB" id="66881at2759"/>
<dbReference type="Gene3D" id="3.50.50.60">
    <property type="entry name" value="FAD/NAD(P)-binding domain"/>
    <property type="match status" value="2"/>
</dbReference>
<keyword evidence="5" id="KW-0560">Oxidoreductase</keyword>
<evidence type="ECO:0000256" key="5">
    <source>
        <dbReference type="ARBA" id="ARBA00023002"/>
    </source>
</evidence>
<evidence type="ECO:0000256" key="2">
    <source>
        <dbReference type="ARBA" id="ARBA00022630"/>
    </source>
</evidence>
<evidence type="ECO:0000256" key="3">
    <source>
        <dbReference type="ARBA" id="ARBA00022827"/>
    </source>
</evidence>
<dbReference type="AlphaFoldDB" id="K0S479"/>
<reference evidence="6 7" key="1">
    <citation type="journal article" date="2012" name="Genome Biol.">
        <title>Genome and low-iron response of an oceanic diatom adapted to chronic iron limitation.</title>
        <authorList>
            <person name="Lommer M."/>
            <person name="Specht M."/>
            <person name="Roy A.S."/>
            <person name="Kraemer L."/>
            <person name="Andreson R."/>
            <person name="Gutowska M.A."/>
            <person name="Wolf J."/>
            <person name="Bergner S.V."/>
            <person name="Schilhabel M.B."/>
            <person name="Klostermeier U.C."/>
            <person name="Beiko R.G."/>
            <person name="Rosenstiel P."/>
            <person name="Hippler M."/>
            <person name="Laroche J."/>
        </authorList>
    </citation>
    <scope>NUCLEOTIDE SEQUENCE [LARGE SCALE GENOMIC DNA]</scope>
    <source>
        <strain evidence="6 7">CCMP1005</strain>
    </source>
</reference>
<protein>
    <recommendedName>
        <fullName evidence="8">Flavin-containing monooxygenase</fullName>
    </recommendedName>
</protein>
<sequence length="467" mass="52175">MPSDNGQPQQRRRLSIGVIGGGAAGLATARAFLRSNEESNAIFDVTIFESRMNPGGVWKYDEGASGEKKSRPMYRNLRTNLPKELMQFPEFAWGDGDGRDASYVTHGQVQEYLEDYTNEFNLHKHIKYGCKVEHLLVASDKGVESDDWPRIQLKWSEEGGTESVDIFDSVCVANGHYSSPSYPEIPGLRHFKGRVMHSIEYDDPAQFAGRTVLLVGARASGADIAREIASVANCVYLSDSTCTEKQEHGNVHLLPRTKSIDEDGAIHFSSGEKEWTAAGIDTICFASGYDYSFPFINDDSNFDMSFVKGERRVKPLYKQLWHAKHPSLAFIGLPHSVVPFPLFDFQASAIVSQLCPTEGSRTLPPLDDRMSSAEIDARSADRVVDTHYLGGKQWDYCREMCRIAGTYTEKTENYIATNAALYDRSGVERKGMKPGGEDLYRETRFSRVDEAQTYKILHSELTPIATA</sequence>
<comment type="similarity">
    <text evidence="1">Belongs to the FMO family.</text>
</comment>
<evidence type="ECO:0000256" key="1">
    <source>
        <dbReference type="ARBA" id="ARBA00009183"/>
    </source>
</evidence>
<dbReference type="eggNOG" id="KOG1399">
    <property type="taxonomic scope" value="Eukaryota"/>
</dbReference>
<keyword evidence="3" id="KW-0274">FAD</keyword>
<dbReference type="GO" id="GO:0050660">
    <property type="term" value="F:flavin adenine dinucleotide binding"/>
    <property type="evidence" value="ECO:0007669"/>
    <property type="project" value="InterPro"/>
</dbReference>
<dbReference type="SUPFAM" id="SSF51905">
    <property type="entry name" value="FAD/NAD(P)-binding domain"/>
    <property type="match status" value="2"/>
</dbReference>